<reference evidence="1 2" key="3">
    <citation type="journal article" date="2013" name="Rice">
        <title>Improvement of the Oryza sativa Nipponbare reference genome using next generation sequence and optical map data.</title>
        <authorList>
            <person name="Kawahara Y."/>
            <person name="de la Bastide M."/>
            <person name="Hamilton J.P."/>
            <person name="Kanamori H."/>
            <person name="McCombie W.R."/>
            <person name="Ouyang S."/>
            <person name="Schwartz D.C."/>
            <person name="Tanaka T."/>
            <person name="Wu J."/>
            <person name="Zhou S."/>
            <person name="Childs K.L."/>
            <person name="Davidson R.M."/>
            <person name="Lin H."/>
            <person name="Quesada-Ocampo L."/>
            <person name="Vaillancourt B."/>
            <person name="Sakai H."/>
            <person name="Lee S.S."/>
            <person name="Kim J."/>
            <person name="Numa H."/>
            <person name="Itoh T."/>
            <person name="Buell C.R."/>
            <person name="Matsumoto T."/>
        </authorList>
    </citation>
    <scope>NUCLEOTIDE SEQUENCE [LARGE SCALE GENOMIC DNA]</scope>
    <source>
        <strain evidence="2">cv. Nipponbare</strain>
    </source>
</reference>
<reference evidence="1 2" key="2">
    <citation type="journal article" date="2013" name="Plant Cell Physiol.">
        <title>Rice Annotation Project Database (RAP-DB): an integrative and interactive database for rice genomics.</title>
        <authorList>
            <person name="Sakai H."/>
            <person name="Lee S.S."/>
            <person name="Tanaka T."/>
            <person name="Numa H."/>
            <person name="Kim J."/>
            <person name="Kawahara Y."/>
            <person name="Wakimoto H."/>
            <person name="Yang C.C."/>
            <person name="Iwamoto M."/>
            <person name="Abe T."/>
            <person name="Yamada Y."/>
            <person name="Muto A."/>
            <person name="Inokuchi H."/>
            <person name="Ikemura T."/>
            <person name="Matsumoto T."/>
            <person name="Sasaki T."/>
            <person name="Itoh T."/>
        </authorList>
    </citation>
    <scope>NUCLEOTIDE SEQUENCE [LARGE SCALE GENOMIC DNA]</scope>
    <source>
        <strain evidence="2">cv. Nipponbare</strain>
    </source>
</reference>
<dbReference type="AlphaFoldDB" id="A0A0P0VR20"/>
<sequence>YLICGPCVHFDIKFIFCGGGPTTVACHWGPHASPRRCTAARAWRTPTNTLFKFLFGLMIIGYRKILI</sequence>
<evidence type="ECO:0000313" key="2">
    <source>
        <dbReference type="Proteomes" id="UP000059680"/>
    </source>
</evidence>
<dbReference type="InParanoid" id="A0A0P0VR20"/>
<dbReference type="Proteomes" id="UP000059680">
    <property type="component" value="Chromosome 2"/>
</dbReference>
<protein>
    <submittedName>
        <fullName evidence="1">Os02g0811650 protein</fullName>
    </submittedName>
</protein>
<dbReference type="eggNOG" id="ENOG502S7TH">
    <property type="taxonomic scope" value="Eukaryota"/>
</dbReference>
<name>A0A0P0VR20_ORYSJ</name>
<proteinExistence type="predicted"/>
<feature type="non-terminal residue" evidence="1">
    <location>
        <position position="1"/>
    </location>
</feature>
<gene>
    <name evidence="1" type="ordered locus">Os02g0811650</name>
    <name evidence="1" type="ORF">OSNPB_020811650</name>
</gene>
<dbReference type="PANTHER" id="PTHR35631">
    <property type="entry name" value="OS08G0114150 PROTEIN"/>
    <property type="match status" value="1"/>
</dbReference>
<dbReference type="FunCoup" id="A0A0P0VR20">
    <property type="interactions" value="18"/>
</dbReference>
<dbReference type="PaxDb" id="39947-A0A0P0VR20"/>
<reference evidence="2" key="1">
    <citation type="journal article" date="2005" name="Nature">
        <title>The map-based sequence of the rice genome.</title>
        <authorList>
            <consortium name="International rice genome sequencing project (IRGSP)"/>
            <person name="Matsumoto T."/>
            <person name="Wu J."/>
            <person name="Kanamori H."/>
            <person name="Katayose Y."/>
            <person name="Fujisawa M."/>
            <person name="Namiki N."/>
            <person name="Mizuno H."/>
            <person name="Yamamoto K."/>
            <person name="Antonio B.A."/>
            <person name="Baba T."/>
            <person name="Sakata K."/>
            <person name="Nagamura Y."/>
            <person name="Aoki H."/>
            <person name="Arikawa K."/>
            <person name="Arita K."/>
            <person name="Bito T."/>
            <person name="Chiden Y."/>
            <person name="Fujitsuka N."/>
            <person name="Fukunaka R."/>
            <person name="Hamada M."/>
            <person name="Harada C."/>
            <person name="Hayashi A."/>
            <person name="Hijishita S."/>
            <person name="Honda M."/>
            <person name="Hosokawa S."/>
            <person name="Ichikawa Y."/>
            <person name="Idonuma A."/>
            <person name="Iijima M."/>
            <person name="Ikeda M."/>
            <person name="Ikeno M."/>
            <person name="Ito K."/>
            <person name="Ito S."/>
            <person name="Ito T."/>
            <person name="Ito Y."/>
            <person name="Ito Y."/>
            <person name="Iwabuchi A."/>
            <person name="Kamiya K."/>
            <person name="Karasawa W."/>
            <person name="Kurita K."/>
            <person name="Katagiri S."/>
            <person name="Kikuta A."/>
            <person name="Kobayashi H."/>
            <person name="Kobayashi N."/>
            <person name="Machita K."/>
            <person name="Maehara T."/>
            <person name="Masukawa M."/>
            <person name="Mizubayashi T."/>
            <person name="Mukai Y."/>
            <person name="Nagasaki H."/>
            <person name="Nagata Y."/>
            <person name="Naito S."/>
            <person name="Nakashima M."/>
            <person name="Nakama Y."/>
            <person name="Nakamichi Y."/>
            <person name="Nakamura M."/>
            <person name="Meguro A."/>
            <person name="Negishi M."/>
            <person name="Ohta I."/>
            <person name="Ohta T."/>
            <person name="Okamoto M."/>
            <person name="Ono N."/>
            <person name="Saji S."/>
            <person name="Sakaguchi M."/>
            <person name="Sakai K."/>
            <person name="Shibata M."/>
            <person name="Shimokawa T."/>
            <person name="Song J."/>
            <person name="Takazaki Y."/>
            <person name="Terasawa K."/>
            <person name="Tsugane M."/>
            <person name="Tsuji K."/>
            <person name="Ueda S."/>
            <person name="Waki K."/>
            <person name="Yamagata H."/>
            <person name="Yamamoto M."/>
            <person name="Yamamoto S."/>
            <person name="Yamane H."/>
            <person name="Yoshiki S."/>
            <person name="Yoshihara R."/>
            <person name="Yukawa K."/>
            <person name="Zhong H."/>
            <person name="Yano M."/>
            <person name="Yuan Q."/>
            <person name="Ouyang S."/>
            <person name="Liu J."/>
            <person name="Jones K.M."/>
            <person name="Gansberger K."/>
            <person name="Moffat K."/>
            <person name="Hill J."/>
            <person name="Bera J."/>
            <person name="Fadrosh D."/>
            <person name="Jin S."/>
            <person name="Johri S."/>
            <person name="Kim M."/>
            <person name="Overton L."/>
            <person name="Reardon M."/>
            <person name="Tsitrin T."/>
            <person name="Vuong H."/>
            <person name="Weaver B."/>
            <person name="Ciecko A."/>
            <person name="Tallon L."/>
            <person name="Jackson J."/>
            <person name="Pai G."/>
            <person name="Aken S.V."/>
            <person name="Utterback T."/>
            <person name="Reidmuller S."/>
            <person name="Feldblyum T."/>
            <person name="Hsiao J."/>
            <person name="Zismann V."/>
            <person name="Iobst S."/>
            <person name="de Vazeille A.R."/>
            <person name="Buell C.R."/>
            <person name="Ying K."/>
            <person name="Li Y."/>
            <person name="Lu T."/>
            <person name="Huang Y."/>
            <person name="Zhao Q."/>
            <person name="Feng Q."/>
            <person name="Zhang L."/>
            <person name="Zhu J."/>
            <person name="Weng Q."/>
            <person name="Mu J."/>
            <person name="Lu Y."/>
            <person name="Fan D."/>
            <person name="Liu Y."/>
            <person name="Guan J."/>
            <person name="Zhang Y."/>
            <person name="Yu S."/>
            <person name="Liu X."/>
            <person name="Zhang Y."/>
            <person name="Hong G."/>
            <person name="Han B."/>
            <person name="Choisne N."/>
            <person name="Demange N."/>
            <person name="Orjeda G."/>
            <person name="Samain S."/>
            <person name="Cattolico L."/>
            <person name="Pelletier E."/>
            <person name="Couloux A."/>
            <person name="Segurens B."/>
            <person name="Wincker P."/>
            <person name="D'Hont A."/>
            <person name="Scarpelli C."/>
            <person name="Weissenbach J."/>
            <person name="Salanoubat M."/>
            <person name="Quetier F."/>
            <person name="Yu Y."/>
            <person name="Kim H.R."/>
            <person name="Rambo T."/>
            <person name="Currie J."/>
            <person name="Collura K."/>
            <person name="Luo M."/>
            <person name="Yang T."/>
            <person name="Ammiraju J.S.S."/>
            <person name="Engler F."/>
            <person name="Soderlund C."/>
            <person name="Wing R.A."/>
            <person name="Palmer L.E."/>
            <person name="de la Bastide M."/>
            <person name="Spiegel L."/>
            <person name="Nascimento L."/>
            <person name="Zutavern T."/>
            <person name="O'Shaughnessy A."/>
            <person name="Dike S."/>
            <person name="Dedhia N."/>
            <person name="Preston R."/>
            <person name="Balija V."/>
            <person name="McCombie W.R."/>
            <person name="Chow T."/>
            <person name="Chen H."/>
            <person name="Chung M."/>
            <person name="Chen C."/>
            <person name="Shaw J."/>
            <person name="Wu H."/>
            <person name="Hsiao K."/>
            <person name="Chao Y."/>
            <person name="Chu M."/>
            <person name="Cheng C."/>
            <person name="Hour A."/>
            <person name="Lee P."/>
            <person name="Lin S."/>
            <person name="Lin Y."/>
            <person name="Liou J."/>
            <person name="Liu S."/>
            <person name="Hsing Y."/>
            <person name="Raghuvanshi S."/>
            <person name="Mohanty A."/>
            <person name="Bharti A.K."/>
            <person name="Gaur A."/>
            <person name="Gupta V."/>
            <person name="Kumar D."/>
            <person name="Ravi V."/>
            <person name="Vij S."/>
            <person name="Kapur A."/>
            <person name="Khurana P."/>
            <person name="Khurana P."/>
            <person name="Khurana J.P."/>
            <person name="Tyagi A.K."/>
            <person name="Gaikwad K."/>
            <person name="Singh A."/>
            <person name="Dalal V."/>
            <person name="Srivastava S."/>
            <person name="Dixit A."/>
            <person name="Pal A.K."/>
            <person name="Ghazi I.A."/>
            <person name="Yadav M."/>
            <person name="Pandit A."/>
            <person name="Bhargava A."/>
            <person name="Sureshbabu K."/>
            <person name="Batra K."/>
            <person name="Sharma T.R."/>
            <person name="Mohapatra T."/>
            <person name="Singh N.K."/>
            <person name="Messing J."/>
            <person name="Nelson A.B."/>
            <person name="Fuks G."/>
            <person name="Kavchok S."/>
            <person name="Keizer G."/>
            <person name="Linton E."/>
            <person name="Llaca V."/>
            <person name="Song R."/>
            <person name="Tanyolac B."/>
            <person name="Young S."/>
            <person name="Ho-Il K."/>
            <person name="Hahn J.H."/>
            <person name="Sangsakoo G."/>
            <person name="Vanavichit A."/>
            <person name="de Mattos Luiz.A.T."/>
            <person name="Zimmer P.D."/>
            <person name="Malone G."/>
            <person name="Dellagostin O."/>
            <person name="de Oliveira A.C."/>
            <person name="Bevan M."/>
            <person name="Bancroft I."/>
            <person name="Minx P."/>
            <person name="Cordum H."/>
            <person name="Wilson R."/>
            <person name="Cheng Z."/>
            <person name="Jin W."/>
            <person name="Jiang J."/>
            <person name="Leong S.A."/>
            <person name="Iwama H."/>
            <person name="Gojobori T."/>
            <person name="Itoh T."/>
            <person name="Niimura Y."/>
            <person name="Fujii Y."/>
            <person name="Habara T."/>
            <person name="Sakai H."/>
            <person name="Sato Y."/>
            <person name="Wilson G."/>
            <person name="Kumar K."/>
            <person name="McCouch S."/>
            <person name="Juretic N."/>
            <person name="Hoen D."/>
            <person name="Wright S."/>
            <person name="Bruskiewich R."/>
            <person name="Bureau T."/>
            <person name="Miyao A."/>
            <person name="Hirochika H."/>
            <person name="Nishikawa T."/>
            <person name="Kadowaki K."/>
            <person name="Sugiura M."/>
            <person name="Burr B."/>
            <person name="Sasaki T."/>
        </authorList>
    </citation>
    <scope>NUCLEOTIDE SEQUENCE [LARGE SCALE GENOMIC DNA]</scope>
    <source>
        <strain evidence="2">cv. Nipponbare</strain>
    </source>
</reference>
<evidence type="ECO:0000313" key="1">
    <source>
        <dbReference type="EMBL" id="BAS81523.1"/>
    </source>
</evidence>
<dbReference type="PANTHER" id="PTHR35631:SF12">
    <property type="entry name" value="OS02G0811650 PROTEIN"/>
    <property type="match status" value="1"/>
</dbReference>
<keyword evidence="2" id="KW-1185">Reference proteome</keyword>
<accession>A0A0P0VR20</accession>
<organism evidence="1 2">
    <name type="scientific">Oryza sativa subsp. japonica</name>
    <name type="common">Rice</name>
    <dbReference type="NCBI Taxonomy" id="39947"/>
    <lineage>
        <taxon>Eukaryota</taxon>
        <taxon>Viridiplantae</taxon>
        <taxon>Streptophyta</taxon>
        <taxon>Embryophyta</taxon>
        <taxon>Tracheophyta</taxon>
        <taxon>Spermatophyta</taxon>
        <taxon>Magnoliopsida</taxon>
        <taxon>Liliopsida</taxon>
        <taxon>Poales</taxon>
        <taxon>Poaceae</taxon>
        <taxon>BOP clade</taxon>
        <taxon>Oryzoideae</taxon>
        <taxon>Oryzeae</taxon>
        <taxon>Oryzinae</taxon>
        <taxon>Oryza</taxon>
        <taxon>Oryza sativa</taxon>
    </lineage>
</organism>
<dbReference type="Gramene" id="Os02t0811650-00">
    <property type="protein sequence ID" value="Os02t0811650-00"/>
    <property type="gene ID" value="Os02g0811650"/>
</dbReference>
<dbReference type="EMBL" id="AP014958">
    <property type="protein sequence ID" value="BAS81523.1"/>
    <property type="molecule type" value="Genomic_DNA"/>
</dbReference>